<feature type="transmembrane region" description="Helical" evidence="5">
    <location>
        <begin position="82"/>
        <end position="102"/>
    </location>
</feature>
<accession>A0ABD5Z5T1</accession>
<dbReference type="RefSeq" id="WP_279527296.1">
    <property type="nucleotide sequence ID" value="NZ_CP122312.1"/>
</dbReference>
<protein>
    <submittedName>
        <fullName evidence="6">Formate/nitrite transporter family protein</fullName>
    </submittedName>
</protein>
<dbReference type="InterPro" id="IPR000292">
    <property type="entry name" value="For/NO2_transpt"/>
</dbReference>
<dbReference type="EMBL" id="JBHTAR010000011">
    <property type="protein sequence ID" value="MFC7200518.1"/>
    <property type="molecule type" value="Genomic_DNA"/>
</dbReference>
<proteinExistence type="predicted"/>
<feature type="transmembrane region" description="Helical" evidence="5">
    <location>
        <begin position="203"/>
        <end position="223"/>
    </location>
</feature>
<keyword evidence="3 5" id="KW-1133">Transmembrane helix</keyword>
<keyword evidence="4 5" id="KW-0472">Membrane</keyword>
<feature type="transmembrane region" description="Helical" evidence="5">
    <location>
        <begin position="243"/>
        <end position="267"/>
    </location>
</feature>
<evidence type="ECO:0000256" key="2">
    <source>
        <dbReference type="ARBA" id="ARBA00022692"/>
    </source>
</evidence>
<feature type="transmembrane region" description="Helical" evidence="5">
    <location>
        <begin position="123"/>
        <end position="147"/>
    </location>
</feature>
<dbReference type="GO" id="GO:0016020">
    <property type="term" value="C:membrane"/>
    <property type="evidence" value="ECO:0007669"/>
    <property type="project" value="UniProtKB-SubCell"/>
</dbReference>
<feature type="transmembrane region" description="Helical" evidence="5">
    <location>
        <begin position="173"/>
        <end position="196"/>
    </location>
</feature>
<reference evidence="6 7" key="1">
    <citation type="journal article" date="2019" name="Int. J. Syst. Evol. Microbiol.">
        <title>The Global Catalogue of Microorganisms (GCM) 10K type strain sequencing project: providing services to taxonomists for standard genome sequencing and annotation.</title>
        <authorList>
            <consortium name="The Broad Institute Genomics Platform"/>
            <consortium name="The Broad Institute Genome Sequencing Center for Infectious Disease"/>
            <person name="Wu L."/>
            <person name="Ma J."/>
        </authorList>
    </citation>
    <scope>NUCLEOTIDE SEQUENCE [LARGE SCALE GENOMIC DNA]</scope>
    <source>
        <strain evidence="6 7">XZGYJ-43</strain>
    </source>
</reference>
<comment type="subcellular location">
    <subcellularLocation>
        <location evidence="1">Membrane</location>
        <topology evidence="1">Multi-pass membrane protein</topology>
    </subcellularLocation>
</comment>
<dbReference type="Proteomes" id="UP001596447">
    <property type="component" value="Unassembled WGS sequence"/>
</dbReference>
<evidence type="ECO:0000256" key="3">
    <source>
        <dbReference type="ARBA" id="ARBA00022989"/>
    </source>
</evidence>
<sequence>MNDRETDADPDTGGSPVEHVLSQEEVLAAQLELGLDELRRPLDGLFLSGVSAGLDIGFGPLFMAALYTAATGVWSEPTLDSSLGILYSVGFVFVVLGRASLFTEHTSLAVLPVLDGRADLRQLLRLWGIVYLGNVIGGAFFAVAMVYTAPAYGIVDPSAFAHVARPLVAHPPVVTFFAAVLAGWLMGLLSWLVTAVRETSTQLAVVVLVTTVIGFAHLPHSVAGNVEVLAGALVTPAITLGDYVRFLLIAVAGNAVGGSVFVALLKYGYVVRGLDR</sequence>
<gene>
    <name evidence="6" type="ORF">ACFQJ9_14025</name>
</gene>
<evidence type="ECO:0000256" key="5">
    <source>
        <dbReference type="SAM" id="Phobius"/>
    </source>
</evidence>
<dbReference type="Pfam" id="PF01226">
    <property type="entry name" value="Form_Nir_trans"/>
    <property type="match status" value="1"/>
</dbReference>
<keyword evidence="7" id="KW-1185">Reference proteome</keyword>
<evidence type="ECO:0000256" key="1">
    <source>
        <dbReference type="ARBA" id="ARBA00004141"/>
    </source>
</evidence>
<feature type="transmembrane region" description="Helical" evidence="5">
    <location>
        <begin position="45"/>
        <end position="70"/>
    </location>
</feature>
<evidence type="ECO:0000313" key="6">
    <source>
        <dbReference type="EMBL" id="MFC7200518.1"/>
    </source>
</evidence>
<dbReference type="Gene3D" id="1.20.1080.10">
    <property type="entry name" value="Glycerol uptake facilitator protein"/>
    <property type="match status" value="1"/>
</dbReference>
<comment type="caution">
    <text evidence="6">The sequence shown here is derived from an EMBL/GenBank/DDBJ whole genome shotgun (WGS) entry which is preliminary data.</text>
</comment>
<name>A0ABD5Z5T1_9EURY</name>
<keyword evidence="2 5" id="KW-0812">Transmembrane</keyword>
<dbReference type="PANTHER" id="PTHR30520:SF2">
    <property type="entry name" value="INNER MEMBRANE PROTEIN YFDC"/>
    <property type="match status" value="1"/>
</dbReference>
<dbReference type="PANTHER" id="PTHR30520">
    <property type="entry name" value="FORMATE TRANSPORTER-RELATED"/>
    <property type="match status" value="1"/>
</dbReference>
<organism evidence="6 7">
    <name type="scientific">Halospeciosus flavus</name>
    <dbReference type="NCBI Taxonomy" id="3032283"/>
    <lineage>
        <taxon>Archaea</taxon>
        <taxon>Methanobacteriati</taxon>
        <taxon>Methanobacteriota</taxon>
        <taxon>Stenosarchaea group</taxon>
        <taxon>Halobacteria</taxon>
        <taxon>Halobacteriales</taxon>
        <taxon>Halobacteriaceae</taxon>
        <taxon>Halospeciosus</taxon>
    </lineage>
</organism>
<evidence type="ECO:0000313" key="7">
    <source>
        <dbReference type="Proteomes" id="UP001596447"/>
    </source>
</evidence>
<evidence type="ECO:0000256" key="4">
    <source>
        <dbReference type="ARBA" id="ARBA00023136"/>
    </source>
</evidence>
<dbReference type="AlphaFoldDB" id="A0ABD5Z5T1"/>
<dbReference type="InterPro" id="IPR023271">
    <property type="entry name" value="Aquaporin-like"/>
</dbReference>